<evidence type="ECO:0000313" key="2">
    <source>
        <dbReference type="Proteomes" id="UP000606498"/>
    </source>
</evidence>
<gene>
    <name evidence="1" type="ORF">GCM10011520_22750</name>
</gene>
<comment type="caution">
    <text evidence="1">The sequence shown here is derived from an EMBL/GenBank/DDBJ whole genome shotgun (WGS) entry which is preliminary data.</text>
</comment>
<reference evidence="2" key="1">
    <citation type="journal article" date="2019" name="Int. J. Syst. Evol. Microbiol.">
        <title>The Global Catalogue of Microorganisms (GCM) 10K type strain sequencing project: providing services to taxonomists for standard genome sequencing and annotation.</title>
        <authorList>
            <consortium name="The Broad Institute Genomics Platform"/>
            <consortium name="The Broad Institute Genome Sequencing Center for Infectious Disease"/>
            <person name="Wu L."/>
            <person name="Ma J."/>
        </authorList>
    </citation>
    <scope>NUCLEOTIDE SEQUENCE [LARGE SCALE GENOMIC DNA]</scope>
    <source>
        <strain evidence="2">CGMCC 1.16033</strain>
    </source>
</reference>
<protein>
    <submittedName>
        <fullName evidence="1">Uncharacterized protein</fullName>
    </submittedName>
</protein>
<dbReference type="RefSeq" id="WP_100143328.1">
    <property type="nucleotide sequence ID" value="NZ_BMKO01000005.1"/>
</dbReference>
<name>A0ABQ1T351_9GAMM</name>
<keyword evidence="2" id="KW-1185">Reference proteome</keyword>
<sequence length="59" mass="7199">MDVINQRDICLLPQLANKHKHKLILYRRCLEEFQKLGYRDQYVQQVEDEINRLQALTKE</sequence>
<organism evidence="1 2">
    <name type="scientific">Shewanella carassii</name>
    <dbReference type="NCBI Taxonomy" id="1987584"/>
    <lineage>
        <taxon>Bacteria</taxon>
        <taxon>Pseudomonadati</taxon>
        <taxon>Pseudomonadota</taxon>
        <taxon>Gammaproteobacteria</taxon>
        <taxon>Alteromonadales</taxon>
        <taxon>Shewanellaceae</taxon>
        <taxon>Shewanella</taxon>
    </lineage>
</organism>
<accession>A0ABQ1T351</accession>
<dbReference type="EMBL" id="BMKO01000005">
    <property type="protein sequence ID" value="GGE81684.1"/>
    <property type="molecule type" value="Genomic_DNA"/>
</dbReference>
<evidence type="ECO:0000313" key="1">
    <source>
        <dbReference type="EMBL" id="GGE81684.1"/>
    </source>
</evidence>
<proteinExistence type="predicted"/>
<dbReference type="Proteomes" id="UP000606498">
    <property type="component" value="Unassembled WGS sequence"/>
</dbReference>